<dbReference type="Proteomes" id="UP000593802">
    <property type="component" value="Chromosome"/>
</dbReference>
<dbReference type="GO" id="GO:0008973">
    <property type="term" value="F:phosphopentomutase activity"/>
    <property type="evidence" value="ECO:0007669"/>
    <property type="project" value="UniProtKB-UniRule"/>
</dbReference>
<comment type="similarity">
    <text evidence="1 6">Belongs to the phosphopentomutase family.</text>
</comment>
<gene>
    <name evidence="6 9" type="primary">deoB</name>
    <name evidence="9" type="ORF">skT53_08070</name>
</gene>
<reference evidence="9 10" key="1">
    <citation type="submission" date="2020-08" db="EMBL/GenBank/DDBJ databases">
        <title>Complete Genome Sequence of Effusibacillus dendaii Strain skT53, Isolated from Farmland soil.</title>
        <authorList>
            <person name="Konishi T."/>
            <person name="Kawasaki H."/>
        </authorList>
    </citation>
    <scope>NUCLEOTIDE SEQUENCE [LARGE SCALE GENOMIC DNA]</scope>
    <source>
        <strain evidence="10">skT53</strain>
    </source>
</reference>
<feature type="binding site" evidence="6">
    <location>
        <position position="283"/>
    </location>
    <ligand>
        <name>Mn(2+)</name>
        <dbReference type="ChEBI" id="CHEBI:29035"/>
        <label>2</label>
    </ligand>
</feature>
<dbReference type="InterPro" id="IPR024052">
    <property type="entry name" value="Phosphopentomutase_DeoB_cap_sf"/>
</dbReference>
<dbReference type="GO" id="GO:0006015">
    <property type="term" value="P:5-phosphoribose 1-diphosphate biosynthetic process"/>
    <property type="evidence" value="ECO:0007669"/>
    <property type="project" value="UniProtKB-UniPathway"/>
</dbReference>
<evidence type="ECO:0000256" key="6">
    <source>
        <dbReference type="HAMAP-Rule" id="MF_00740"/>
    </source>
</evidence>
<feature type="domain" description="Metalloenzyme" evidence="8">
    <location>
        <begin position="6"/>
        <end position="376"/>
    </location>
</feature>
<sequence length="393" mass="42668">MNRYGRVILLVLDSCGIGEANDAAEYGDVGTNTIANIARAVGGLHVPNLARLGLGRIHPIAGVTTDAKSGAYGKMAEQSAGKDTTNGHWEMMGVKLEQPLPTYPEGFPKEIMDEFEQRIGRQTLGNKPASGTEILKELGDRHMQTGYPIVYTSADSVFQIAAHEEIVPLEELYCWCEIARAMLVGPHGVGRVIARPFVGENGQFVRTANRRDYSLLFGRTVLNELQEAGLDVVGIGKIEDIYGGSGITRGIHTNDNMDGVDQTLTAMRDVEKGLIFTNLVDFDAKYGHRNDPYGFAKAIEQFDARMPELIGSLRANDLLIITADHGCDPTTAGTDHTREFVPLLAFATGMKTTVSLGVRETFADLGATIADNFGVPNPGMGRSFLYELTESDR</sequence>
<evidence type="ECO:0000313" key="10">
    <source>
        <dbReference type="Proteomes" id="UP000593802"/>
    </source>
</evidence>
<keyword evidence="4 6" id="KW-0464">Manganese</keyword>
<dbReference type="InterPro" id="IPR006124">
    <property type="entry name" value="Metalloenzyme"/>
</dbReference>
<dbReference type="KEGG" id="eff:skT53_08070"/>
<feature type="binding site" evidence="6">
    <location>
        <position position="336"/>
    </location>
    <ligand>
        <name>Mn(2+)</name>
        <dbReference type="ChEBI" id="CHEBI:29035"/>
        <label>2</label>
    </ligand>
</feature>
<keyword evidence="3 6" id="KW-0479">Metal-binding</keyword>
<dbReference type="PIRSF" id="PIRSF001491">
    <property type="entry name" value="Ppentomutase"/>
    <property type="match status" value="1"/>
</dbReference>
<protein>
    <recommendedName>
        <fullName evidence="6 7">Phosphopentomutase</fullName>
        <ecNumber evidence="6 7">5.4.2.7</ecNumber>
    </recommendedName>
    <alternativeName>
        <fullName evidence="6">Phosphodeoxyribomutase</fullName>
    </alternativeName>
</protein>
<comment type="catalytic activity">
    <reaction evidence="6">
        <text>2-deoxy-alpha-D-ribose 1-phosphate = 2-deoxy-D-ribose 5-phosphate</text>
        <dbReference type="Rhea" id="RHEA:27658"/>
        <dbReference type="ChEBI" id="CHEBI:57259"/>
        <dbReference type="ChEBI" id="CHEBI:62877"/>
        <dbReference type="EC" id="5.4.2.7"/>
    </reaction>
</comment>
<dbReference type="InterPro" id="IPR017850">
    <property type="entry name" value="Alkaline_phosphatase_core_sf"/>
</dbReference>
<dbReference type="HAMAP" id="MF_00740">
    <property type="entry name" value="Phosphopentomut"/>
    <property type="match status" value="1"/>
</dbReference>
<dbReference type="GO" id="GO:0043094">
    <property type="term" value="P:metabolic compound salvage"/>
    <property type="evidence" value="ECO:0007669"/>
    <property type="project" value="UniProtKB-UniRule"/>
</dbReference>
<evidence type="ECO:0000256" key="2">
    <source>
        <dbReference type="ARBA" id="ARBA00022490"/>
    </source>
</evidence>
<dbReference type="GO" id="GO:0000287">
    <property type="term" value="F:magnesium ion binding"/>
    <property type="evidence" value="ECO:0007669"/>
    <property type="project" value="UniProtKB-UniRule"/>
</dbReference>
<accession>A0A7I8D8Y8</accession>
<dbReference type="Gene3D" id="3.30.70.1250">
    <property type="entry name" value="Phosphopentomutase"/>
    <property type="match status" value="1"/>
</dbReference>
<evidence type="ECO:0000256" key="4">
    <source>
        <dbReference type="ARBA" id="ARBA00023211"/>
    </source>
</evidence>
<dbReference type="NCBIfam" id="NF003766">
    <property type="entry name" value="PRK05362.1"/>
    <property type="match status" value="1"/>
</dbReference>
<evidence type="ECO:0000256" key="3">
    <source>
        <dbReference type="ARBA" id="ARBA00022723"/>
    </source>
</evidence>
<dbReference type="RefSeq" id="WP_200759894.1">
    <property type="nucleotide sequence ID" value="NZ_AP023366.1"/>
</dbReference>
<comment type="cofactor">
    <cofactor evidence="6">
        <name>Mn(2+)</name>
        <dbReference type="ChEBI" id="CHEBI:29035"/>
    </cofactor>
    <text evidence="6">Binds 2 manganese ions.</text>
</comment>
<dbReference type="SUPFAM" id="SSF143856">
    <property type="entry name" value="DeoB insert domain-like"/>
    <property type="match status" value="1"/>
</dbReference>
<feature type="binding site" evidence="6">
    <location>
        <position position="324"/>
    </location>
    <ligand>
        <name>Mn(2+)</name>
        <dbReference type="ChEBI" id="CHEBI:29035"/>
        <label>1</label>
    </ligand>
</feature>
<organism evidence="9 10">
    <name type="scientific">Effusibacillus dendaii</name>
    <dbReference type="NCBI Taxonomy" id="2743772"/>
    <lineage>
        <taxon>Bacteria</taxon>
        <taxon>Bacillati</taxon>
        <taxon>Bacillota</taxon>
        <taxon>Bacilli</taxon>
        <taxon>Bacillales</taxon>
        <taxon>Alicyclobacillaceae</taxon>
        <taxon>Effusibacillus</taxon>
    </lineage>
</organism>
<dbReference type="EC" id="5.4.2.7" evidence="6 7"/>
<dbReference type="SUPFAM" id="SSF53649">
    <property type="entry name" value="Alkaline phosphatase-like"/>
    <property type="match status" value="1"/>
</dbReference>
<proteinExistence type="inferred from homology"/>
<comment type="subcellular location">
    <subcellularLocation>
        <location evidence="6">Cytoplasm</location>
    </subcellularLocation>
</comment>
<dbReference type="GO" id="GO:0009117">
    <property type="term" value="P:nucleotide metabolic process"/>
    <property type="evidence" value="ECO:0007669"/>
    <property type="project" value="UniProtKB-UniRule"/>
</dbReference>
<dbReference type="InterPro" id="IPR010045">
    <property type="entry name" value="DeoB"/>
</dbReference>
<dbReference type="NCBIfam" id="TIGR01696">
    <property type="entry name" value="deoB"/>
    <property type="match status" value="1"/>
</dbReference>
<dbReference type="PANTHER" id="PTHR21110:SF0">
    <property type="entry name" value="PHOSPHOPENTOMUTASE"/>
    <property type="match status" value="1"/>
</dbReference>
<dbReference type="UniPathway" id="UPA00087">
    <property type="reaction ID" value="UER00173"/>
</dbReference>
<dbReference type="FunFam" id="3.30.70.1250:FF:000001">
    <property type="entry name" value="Phosphopentomutase"/>
    <property type="match status" value="1"/>
</dbReference>
<evidence type="ECO:0000256" key="1">
    <source>
        <dbReference type="ARBA" id="ARBA00010373"/>
    </source>
</evidence>
<evidence type="ECO:0000256" key="7">
    <source>
        <dbReference type="NCBIfam" id="TIGR01696"/>
    </source>
</evidence>
<dbReference type="Pfam" id="PF01676">
    <property type="entry name" value="Metalloenzyme"/>
    <property type="match status" value="1"/>
</dbReference>
<keyword evidence="5 6" id="KW-0413">Isomerase</keyword>
<dbReference type="GO" id="GO:0030145">
    <property type="term" value="F:manganese ion binding"/>
    <property type="evidence" value="ECO:0007669"/>
    <property type="project" value="UniProtKB-UniRule"/>
</dbReference>
<evidence type="ECO:0000313" key="9">
    <source>
        <dbReference type="EMBL" id="BCJ85822.1"/>
    </source>
</evidence>
<dbReference type="PANTHER" id="PTHR21110">
    <property type="entry name" value="PHOSPHOPENTOMUTASE"/>
    <property type="match status" value="1"/>
</dbReference>
<evidence type="ECO:0000259" key="8">
    <source>
        <dbReference type="Pfam" id="PF01676"/>
    </source>
</evidence>
<feature type="binding site" evidence="6">
    <location>
        <position position="288"/>
    </location>
    <ligand>
        <name>Mn(2+)</name>
        <dbReference type="ChEBI" id="CHEBI:29035"/>
        <label>2</label>
    </ligand>
</feature>
<dbReference type="EMBL" id="AP023366">
    <property type="protein sequence ID" value="BCJ85822.1"/>
    <property type="molecule type" value="Genomic_DNA"/>
</dbReference>
<keyword evidence="10" id="KW-1185">Reference proteome</keyword>
<feature type="binding site" evidence="6">
    <location>
        <position position="325"/>
    </location>
    <ligand>
        <name>Mn(2+)</name>
        <dbReference type="ChEBI" id="CHEBI:29035"/>
        <label>1</label>
    </ligand>
</feature>
<dbReference type="GO" id="GO:0005829">
    <property type="term" value="C:cytosol"/>
    <property type="evidence" value="ECO:0007669"/>
    <property type="project" value="TreeGrafter"/>
</dbReference>
<name>A0A7I8D8Y8_9BACL</name>
<evidence type="ECO:0000256" key="5">
    <source>
        <dbReference type="ARBA" id="ARBA00023235"/>
    </source>
</evidence>
<feature type="binding site" evidence="6">
    <location>
        <position position="13"/>
    </location>
    <ligand>
        <name>Mn(2+)</name>
        <dbReference type="ChEBI" id="CHEBI:29035"/>
        <label>1</label>
    </ligand>
</feature>
<comment type="pathway">
    <text evidence="6">Carbohydrate degradation; 2-deoxy-D-ribose 1-phosphate degradation; D-glyceraldehyde 3-phosphate and acetaldehyde from 2-deoxy-alpha-D-ribose 1-phosphate: step 1/2.</text>
</comment>
<comment type="catalytic activity">
    <reaction evidence="6">
        <text>alpha-D-ribose 1-phosphate = D-ribose 5-phosphate</text>
        <dbReference type="Rhea" id="RHEA:18793"/>
        <dbReference type="ChEBI" id="CHEBI:57720"/>
        <dbReference type="ChEBI" id="CHEBI:78346"/>
        <dbReference type="EC" id="5.4.2.7"/>
    </reaction>
</comment>
<comment type="function">
    <text evidence="6">Isomerase that catalyzes the conversion of deoxy-ribose 1-phosphate (dRib-1-P) and ribose 1-phosphate (Rib-1-P) to deoxy-ribose 5-phosphate (dRib-5-P) and ribose 5-phosphate (Rib-5-P), respectively.</text>
</comment>
<dbReference type="GO" id="GO:0006018">
    <property type="term" value="P:2-deoxyribose 1-phosphate catabolic process"/>
    <property type="evidence" value="ECO:0007669"/>
    <property type="project" value="UniProtKB-UniRule"/>
</dbReference>
<dbReference type="CDD" id="cd16009">
    <property type="entry name" value="PPM"/>
    <property type="match status" value="1"/>
</dbReference>
<dbReference type="Gene3D" id="3.40.720.10">
    <property type="entry name" value="Alkaline Phosphatase, subunit A"/>
    <property type="match status" value="1"/>
</dbReference>
<dbReference type="AlphaFoldDB" id="A0A7I8D8Y8"/>
<keyword evidence="2 6" id="KW-0963">Cytoplasm</keyword>